<dbReference type="KEGG" id="schk:GII14_12135"/>
<proteinExistence type="predicted"/>
<evidence type="ECO:0000313" key="1">
    <source>
        <dbReference type="EMBL" id="QIJ04822.1"/>
    </source>
</evidence>
<dbReference type="RefSeq" id="WP_165565132.1">
    <property type="nucleotide sequence ID" value="NZ_CP045857.1"/>
</dbReference>
<reference evidence="1 2" key="1">
    <citation type="submission" date="2019-11" db="EMBL/GenBank/DDBJ databases">
        <title>Complete Genome Sequence of Shewanella chilikensis Strain DC57, Isolated from Corroded Seal Rings at a floating production facility in Australia.</title>
        <authorList>
            <person name="Salgar-Chaparro S.J."/>
            <person name="Castillo-Villamizar G.A."/>
            <person name="Poehlein A."/>
            <person name="Daniel R."/>
            <person name="Machuca L."/>
        </authorList>
    </citation>
    <scope>NUCLEOTIDE SEQUENCE [LARGE SCALE GENOMIC DNA]</scope>
    <source>
        <strain evidence="1 2">DC57</strain>
    </source>
</reference>
<dbReference type="CDD" id="cd03025">
    <property type="entry name" value="DsbA_FrnE_like"/>
    <property type="match status" value="1"/>
</dbReference>
<name>A0A6G7LSS1_9GAMM</name>
<evidence type="ECO:0000313" key="2">
    <source>
        <dbReference type="Proteomes" id="UP000502117"/>
    </source>
</evidence>
<dbReference type="SUPFAM" id="SSF52833">
    <property type="entry name" value="Thioredoxin-like"/>
    <property type="match status" value="1"/>
</dbReference>
<organism evidence="1 2">
    <name type="scientific">Shewanella chilikensis</name>
    <dbReference type="NCBI Taxonomy" id="558541"/>
    <lineage>
        <taxon>Bacteria</taxon>
        <taxon>Pseudomonadati</taxon>
        <taxon>Pseudomonadota</taxon>
        <taxon>Gammaproteobacteria</taxon>
        <taxon>Alteromonadales</taxon>
        <taxon>Shewanellaceae</taxon>
        <taxon>Shewanella</taxon>
    </lineage>
</organism>
<dbReference type="Proteomes" id="UP000502117">
    <property type="component" value="Chromosome"/>
</dbReference>
<gene>
    <name evidence="1" type="ORF">GII14_12135</name>
</gene>
<dbReference type="Gene3D" id="3.40.30.10">
    <property type="entry name" value="Glutaredoxin"/>
    <property type="match status" value="1"/>
</dbReference>
<dbReference type="AlphaFoldDB" id="A0A6G7LSS1"/>
<accession>A0A6G7LSS1</accession>
<sequence>MVRLHYFFDPLCGWCHGAAPLIHALSARLPIVLHAGGLMEATRITPGLRQHILSHDSKIAKLTGQPFGDDYTQGLLQCPDAVLDSGPAIAAILLAEKAVGHGLALLEILQRGHYVQGLRLAEPEVLLQLLMALRSLQALGREKLASDLTAVMEANSVGQISPLASHIAQSRAMMAKLGLAGFPSLVLESDIGEWHPVPLNRFYGQTEAMLGWFDSSFAKQLSGIDAKRDNPKAAPSAPAAAIKLSARIREGLKALKEAAILLLA</sequence>
<dbReference type="InterPro" id="IPR036249">
    <property type="entry name" value="Thioredoxin-like_sf"/>
</dbReference>
<dbReference type="EMBL" id="CP045857">
    <property type="protein sequence ID" value="QIJ04822.1"/>
    <property type="molecule type" value="Genomic_DNA"/>
</dbReference>
<protein>
    <submittedName>
        <fullName evidence="1">DsbA family protein</fullName>
    </submittedName>
</protein>